<organism evidence="1 2">
    <name type="scientific">Paenibacillus nuruki</name>
    <dbReference type="NCBI Taxonomy" id="1886670"/>
    <lineage>
        <taxon>Bacteria</taxon>
        <taxon>Bacillati</taxon>
        <taxon>Bacillota</taxon>
        <taxon>Bacilli</taxon>
        <taxon>Bacillales</taxon>
        <taxon>Paenibacillaceae</taxon>
        <taxon>Paenibacillus</taxon>
    </lineage>
</organism>
<dbReference type="AlphaFoldDB" id="A0A1E3L198"/>
<accession>A0A1E3L198</accession>
<dbReference type="RefSeq" id="WP_161594318.1">
    <property type="nucleotide sequence ID" value="NZ_MDER01000052.1"/>
</dbReference>
<dbReference type="Proteomes" id="UP000094578">
    <property type="component" value="Unassembled WGS sequence"/>
</dbReference>
<evidence type="ECO:0000313" key="2">
    <source>
        <dbReference type="Proteomes" id="UP000094578"/>
    </source>
</evidence>
<sequence length="55" mass="6400">MNKYEREHLFYLSDHLTDITNGALVSKIPDVNQELSDKETKEFIAKKKEMKSASK</sequence>
<name>A0A1E3L198_9BACL</name>
<keyword evidence="2" id="KW-1185">Reference proteome</keyword>
<dbReference type="STRING" id="1886670.PTI45_03068"/>
<dbReference type="EMBL" id="MDER01000052">
    <property type="protein sequence ID" value="ODP27506.1"/>
    <property type="molecule type" value="Genomic_DNA"/>
</dbReference>
<reference evidence="1 2" key="1">
    <citation type="submission" date="2016-08" db="EMBL/GenBank/DDBJ databases">
        <title>Genome sequencing of Paenibacillus sp. TI45-13ar, isolated from Korean traditional nuruk.</title>
        <authorList>
            <person name="Kim S.-J."/>
        </authorList>
    </citation>
    <scope>NUCLEOTIDE SEQUENCE [LARGE SCALE GENOMIC DNA]</scope>
    <source>
        <strain evidence="1 2">TI45-13ar</strain>
    </source>
</reference>
<gene>
    <name evidence="1" type="ORF">PTI45_03068</name>
</gene>
<evidence type="ECO:0000313" key="1">
    <source>
        <dbReference type="EMBL" id="ODP27506.1"/>
    </source>
</evidence>
<proteinExistence type="predicted"/>
<protein>
    <submittedName>
        <fullName evidence="1">Uncharacterized protein</fullName>
    </submittedName>
</protein>
<comment type="caution">
    <text evidence="1">The sequence shown here is derived from an EMBL/GenBank/DDBJ whole genome shotgun (WGS) entry which is preliminary data.</text>
</comment>